<dbReference type="SUPFAM" id="SSF53187">
    <property type="entry name" value="Zn-dependent exopeptidases"/>
    <property type="match status" value="1"/>
</dbReference>
<dbReference type="InterPro" id="IPR007709">
    <property type="entry name" value="N-FG_amidohydro"/>
</dbReference>
<name>A0ABQ3WGX0_9ACTN</name>
<protein>
    <recommendedName>
        <fullName evidence="2">N-formylglutamate amidohydrolase</fullName>
    </recommendedName>
</protein>
<dbReference type="Gene3D" id="3.40.630.40">
    <property type="entry name" value="Zn-dependent exopeptidases"/>
    <property type="match status" value="1"/>
</dbReference>
<dbReference type="Pfam" id="PF05013">
    <property type="entry name" value="FGase"/>
    <property type="match status" value="1"/>
</dbReference>
<evidence type="ECO:0000313" key="1">
    <source>
        <dbReference type="EMBL" id="GID45486.1"/>
    </source>
</evidence>
<sequence>MAFDVLPGDSASPVILHVPHSSRNIVESGLYPDIVAEELDHLTDAHTDLIALGAAETAARRPWIFLNRLSRLVVDPERFTDDEMVRAGMGPVYTHGHAGRRLRDDDPSRDAKLLHEHFHPYAEAMTRLVDDRLAATGRAVILDVHSYPTAPLPYELHADGPRPPVCLGTHPLHTPDRLLAAARAAFGGTGLNSPFAGCYVPLKHYDRDPAVSALMVEIRRDQYMAEPGGPPTAEIDRLARALAILVDSVPARPVTRPGGSVPADGVT</sequence>
<comment type="caution">
    <text evidence="1">The sequence shown here is derived from an EMBL/GenBank/DDBJ whole genome shotgun (WGS) entry which is preliminary data.</text>
</comment>
<accession>A0ABQ3WGX0</accession>
<gene>
    <name evidence="1" type="ORF">Aca07nite_27610</name>
</gene>
<dbReference type="RefSeq" id="WP_204295982.1">
    <property type="nucleotide sequence ID" value="NZ_BAAAGQ010000029.1"/>
</dbReference>
<proteinExistence type="predicted"/>
<dbReference type="EMBL" id="BOMF01000054">
    <property type="protein sequence ID" value="GID45486.1"/>
    <property type="molecule type" value="Genomic_DNA"/>
</dbReference>
<evidence type="ECO:0008006" key="2">
    <source>
        <dbReference type="Google" id="ProtNLM"/>
    </source>
</evidence>
<reference evidence="1" key="1">
    <citation type="submission" date="2021-01" db="EMBL/GenBank/DDBJ databases">
        <title>Whole genome shotgun sequence of Actinoplanes capillaceus NBRC 16408.</title>
        <authorList>
            <person name="Komaki H."/>
            <person name="Tamura T."/>
        </authorList>
    </citation>
    <scope>NUCLEOTIDE SEQUENCE [LARGE SCALE GENOMIC DNA]</scope>
    <source>
        <strain evidence="1">NBRC 16408</strain>
    </source>
</reference>
<organism evidence="1">
    <name type="scientific">Actinoplanes campanulatus</name>
    <dbReference type="NCBI Taxonomy" id="113559"/>
    <lineage>
        <taxon>Bacteria</taxon>
        <taxon>Bacillati</taxon>
        <taxon>Actinomycetota</taxon>
        <taxon>Actinomycetes</taxon>
        <taxon>Micromonosporales</taxon>
        <taxon>Micromonosporaceae</taxon>
        <taxon>Actinoplanes</taxon>
    </lineage>
</organism>